<proteinExistence type="predicted"/>
<organism evidence="1">
    <name type="scientific">Arundo donax</name>
    <name type="common">Giant reed</name>
    <name type="synonym">Donax arundinaceus</name>
    <dbReference type="NCBI Taxonomy" id="35708"/>
    <lineage>
        <taxon>Eukaryota</taxon>
        <taxon>Viridiplantae</taxon>
        <taxon>Streptophyta</taxon>
        <taxon>Embryophyta</taxon>
        <taxon>Tracheophyta</taxon>
        <taxon>Spermatophyta</taxon>
        <taxon>Magnoliopsida</taxon>
        <taxon>Liliopsida</taxon>
        <taxon>Poales</taxon>
        <taxon>Poaceae</taxon>
        <taxon>PACMAD clade</taxon>
        <taxon>Arundinoideae</taxon>
        <taxon>Arundineae</taxon>
        <taxon>Arundo</taxon>
    </lineage>
</organism>
<evidence type="ECO:0000313" key="1">
    <source>
        <dbReference type="EMBL" id="JAD33746.1"/>
    </source>
</evidence>
<sequence>MLEARRLWDAVERGGADYQTDRMAIENILRAVLSEMMRSLHAKGTASKAMHIGVE</sequence>
<reference evidence="1" key="1">
    <citation type="submission" date="2014-09" db="EMBL/GenBank/DDBJ databases">
        <authorList>
            <person name="Magalhaes I.L.F."/>
            <person name="Oliveira U."/>
            <person name="Santos F.R."/>
            <person name="Vidigal T.H.D.A."/>
            <person name="Brescovit A.D."/>
            <person name="Santos A.J."/>
        </authorList>
    </citation>
    <scope>NUCLEOTIDE SEQUENCE</scope>
    <source>
        <tissue evidence="1">Shoot tissue taken approximately 20 cm above the soil surface</tissue>
    </source>
</reference>
<accession>A0A0A8Z4K5</accession>
<dbReference type="EMBL" id="GBRH01264149">
    <property type="protein sequence ID" value="JAD33746.1"/>
    <property type="molecule type" value="Transcribed_RNA"/>
</dbReference>
<protein>
    <submittedName>
        <fullName evidence="1">Uncharacterized protein</fullName>
    </submittedName>
</protein>
<name>A0A0A8Z4K5_ARUDO</name>
<dbReference type="AlphaFoldDB" id="A0A0A8Z4K5"/>
<reference evidence="1" key="2">
    <citation type="journal article" date="2015" name="Data Brief">
        <title>Shoot transcriptome of the giant reed, Arundo donax.</title>
        <authorList>
            <person name="Barrero R.A."/>
            <person name="Guerrero F.D."/>
            <person name="Moolhuijzen P."/>
            <person name="Goolsby J.A."/>
            <person name="Tidwell J."/>
            <person name="Bellgard S.E."/>
            <person name="Bellgard M.I."/>
        </authorList>
    </citation>
    <scope>NUCLEOTIDE SEQUENCE</scope>
    <source>
        <tissue evidence="1">Shoot tissue taken approximately 20 cm above the soil surface</tissue>
    </source>
</reference>